<gene>
    <name evidence="2" type="ORF">COT42_01655</name>
</gene>
<feature type="compositionally biased region" description="Polar residues" evidence="1">
    <location>
        <begin position="47"/>
        <end position="56"/>
    </location>
</feature>
<comment type="caution">
    <text evidence="2">The sequence shown here is derived from an EMBL/GenBank/DDBJ whole genome shotgun (WGS) entry which is preliminary data.</text>
</comment>
<feature type="region of interest" description="Disordered" evidence="1">
    <location>
        <begin position="46"/>
        <end position="73"/>
    </location>
</feature>
<sequence length="115" mass="13278">MKQGEIFHKRHDNNLVVKEKQREKNKMAISLDHTLAQQLYKARSLRPSLNVQQTRMSKAERRENREAKKEKARVTKAIDDILHHRQHPDLNASATTLVGVPFTGSPEHFSLDSQS</sequence>
<reference evidence="2 3" key="1">
    <citation type="submission" date="2017-09" db="EMBL/GenBank/DDBJ databases">
        <title>Depth-based differentiation of microbial function through sediment-hosted aquifers and enrichment of novel symbionts in the deep terrestrial subsurface.</title>
        <authorList>
            <person name="Probst A.J."/>
            <person name="Ladd B."/>
            <person name="Jarett J.K."/>
            <person name="Geller-Mcgrath D.E."/>
            <person name="Sieber C.M."/>
            <person name="Emerson J.B."/>
            <person name="Anantharaman K."/>
            <person name="Thomas B.C."/>
            <person name="Malmstrom R."/>
            <person name="Stieglmeier M."/>
            <person name="Klingl A."/>
            <person name="Woyke T."/>
            <person name="Ryan C.M."/>
            <person name="Banfield J.F."/>
        </authorList>
    </citation>
    <scope>NUCLEOTIDE SEQUENCE [LARGE SCALE GENOMIC DNA]</scope>
    <source>
        <strain evidence="2">CG08_land_8_20_14_0_20_45_16</strain>
    </source>
</reference>
<accession>A0A2H0Y128</accession>
<feature type="compositionally biased region" description="Basic and acidic residues" evidence="1">
    <location>
        <begin position="57"/>
        <end position="73"/>
    </location>
</feature>
<dbReference type="EMBL" id="PEYM01000032">
    <property type="protein sequence ID" value="PIS31228.1"/>
    <property type="molecule type" value="Genomic_DNA"/>
</dbReference>
<dbReference type="AlphaFoldDB" id="A0A2H0Y128"/>
<dbReference type="Proteomes" id="UP000231343">
    <property type="component" value="Unassembled WGS sequence"/>
</dbReference>
<organism evidence="2 3">
    <name type="scientific">Candidatus Saganbacteria bacterium CG08_land_8_20_14_0_20_45_16</name>
    <dbReference type="NCBI Taxonomy" id="2014293"/>
    <lineage>
        <taxon>Bacteria</taxon>
        <taxon>Bacillati</taxon>
        <taxon>Saganbacteria</taxon>
    </lineage>
</organism>
<evidence type="ECO:0000256" key="1">
    <source>
        <dbReference type="SAM" id="MobiDB-lite"/>
    </source>
</evidence>
<protein>
    <submittedName>
        <fullName evidence="2">Uncharacterized protein</fullName>
    </submittedName>
</protein>
<name>A0A2H0Y128_UNCSA</name>
<proteinExistence type="predicted"/>
<evidence type="ECO:0000313" key="3">
    <source>
        <dbReference type="Proteomes" id="UP000231343"/>
    </source>
</evidence>
<evidence type="ECO:0000313" key="2">
    <source>
        <dbReference type="EMBL" id="PIS31228.1"/>
    </source>
</evidence>